<dbReference type="EMBL" id="JAVDVI010000011">
    <property type="protein sequence ID" value="MDR6968560.1"/>
    <property type="molecule type" value="Genomic_DNA"/>
</dbReference>
<evidence type="ECO:0000313" key="1">
    <source>
        <dbReference type="EMBL" id="MDR6968560.1"/>
    </source>
</evidence>
<protein>
    <submittedName>
        <fullName evidence="1">Uncharacterized protein</fullName>
    </submittedName>
</protein>
<dbReference type="Proteomes" id="UP001255185">
    <property type="component" value="Unassembled WGS sequence"/>
</dbReference>
<proteinExistence type="predicted"/>
<dbReference type="PROSITE" id="PS51257">
    <property type="entry name" value="PROKAR_LIPOPROTEIN"/>
    <property type="match status" value="1"/>
</dbReference>
<comment type="caution">
    <text evidence="1">The sequence shown here is derived from an EMBL/GenBank/DDBJ whole genome shotgun (WGS) entry which is preliminary data.</text>
</comment>
<dbReference type="RefSeq" id="WP_310027164.1">
    <property type="nucleotide sequence ID" value="NZ_JAVDVI010000011.1"/>
</dbReference>
<gene>
    <name evidence="1" type="ORF">J2X31_002583</name>
</gene>
<name>A0ABU1TRR9_9FLAO</name>
<evidence type="ECO:0000313" key="2">
    <source>
        <dbReference type="Proteomes" id="UP001255185"/>
    </source>
</evidence>
<sequence length="454" mass="50333">MTKINHSIKWILILFFITILSGCEKEMVDEIPLNSNNYVRSLEKFTAFESNSGLVDKIDSINIELSNRGNTYSARYENESFDLDFDTAIHIENLDGSYHSYTFTIYNDQGNYNLNNIVLSSLPNGSYEAFIVTYILTEAERELLENGTEIDLSTKTIIEPFNMNQISTSQRSSGSCYELVAVEIEEACTIDGCWDPDYTNIRTIYLWAYTCGNDAGGTGTGTGTGSGTSGGGGGTIATLPLIQAGTPCGSLQAKSKDPDYKAKMTELKQKAATQNVESGYVTYQNAPKFSSEFQGTEEEDNGSYVDIPLAPNRNDQNGFIHCHLDATSKRNFAVFSLSDLFSFAALIQNSTASNCTLMVTSAKGTFAIVITNKTAFINTLNALYPFKNMMEDSFEKVYVDYKKSSTKQLEGFLRFFKETGNSNSGFEVFSCDENFSNWKKRGLNNNNQITETPC</sequence>
<accession>A0ABU1TRR9</accession>
<organism evidence="1 2">
    <name type="scientific">Flavobacterium arsenatis</name>
    <dbReference type="NCBI Taxonomy" id="1484332"/>
    <lineage>
        <taxon>Bacteria</taxon>
        <taxon>Pseudomonadati</taxon>
        <taxon>Bacteroidota</taxon>
        <taxon>Flavobacteriia</taxon>
        <taxon>Flavobacteriales</taxon>
        <taxon>Flavobacteriaceae</taxon>
        <taxon>Flavobacterium</taxon>
    </lineage>
</organism>
<keyword evidence="2" id="KW-1185">Reference proteome</keyword>
<reference evidence="1 2" key="1">
    <citation type="submission" date="2023-07" db="EMBL/GenBank/DDBJ databases">
        <title>Sorghum-associated microbial communities from plants grown in Nebraska, USA.</title>
        <authorList>
            <person name="Schachtman D."/>
        </authorList>
    </citation>
    <scope>NUCLEOTIDE SEQUENCE [LARGE SCALE GENOMIC DNA]</scope>
    <source>
        <strain evidence="1 2">3773</strain>
    </source>
</reference>